<dbReference type="Pfam" id="PF02397">
    <property type="entry name" value="Bac_transf"/>
    <property type="match status" value="1"/>
</dbReference>
<keyword evidence="2" id="KW-0472">Membrane</keyword>
<evidence type="ECO:0000259" key="3">
    <source>
        <dbReference type="Pfam" id="PF02397"/>
    </source>
</evidence>
<proteinExistence type="inferred from homology"/>
<feature type="transmembrane region" description="Helical" evidence="2">
    <location>
        <begin position="12"/>
        <end position="39"/>
    </location>
</feature>
<dbReference type="RefSeq" id="WP_009194164.1">
    <property type="nucleotide sequence ID" value="NZ_AODQ01000011.1"/>
</dbReference>
<dbReference type="OrthoDB" id="9774190at2"/>
<dbReference type="AlphaFoldDB" id="M7NQZ3"/>
<dbReference type="PANTHER" id="PTHR30576">
    <property type="entry name" value="COLANIC BIOSYNTHESIS UDP-GLUCOSE LIPID CARRIER TRANSFERASE"/>
    <property type="match status" value="1"/>
</dbReference>
<dbReference type="Proteomes" id="UP000011910">
    <property type="component" value="Unassembled WGS sequence"/>
</dbReference>
<evidence type="ECO:0000313" key="5">
    <source>
        <dbReference type="Proteomes" id="UP000011910"/>
    </source>
</evidence>
<evidence type="ECO:0000256" key="1">
    <source>
        <dbReference type="ARBA" id="ARBA00006464"/>
    </source>
</evidence>
<feature type="domain" description="Bacterial sugar transferase" evidence="3">
    <location>
        <begin position="9"/>
        <end position="183"/>
    </location>
</feature>
<comment type="caution">
    <text evidence="4">The sequence shown here is derived from an EMBL/GenBank/DDBJ whole genome shotgun (WGS) entry which is preliminary data.</text>
</comment>
<comment type="similarity">
    <text evidence="1">Belongs to the bacterial sugar transferase family.</text>
</comment>
<accession>M7NQZ3</accession>
<dbReference type="STRING" id="1279009.ADICEAN_00758"/>
<dbReference type="InterPro" id="IPR003362">
    <property type="entry name" value="Bact_transf"/>
</dbReference>
<dbReference type="EMBL" id="AODQ01000011">
    <property type="protein sequence ID" value="EMR04135.1"/>
    <property type="molecule type" value="Genomic_DNA"/>
</dbReference>
<evidence type="ECO:0000256" key="2">
    <source>
        <dbReference type="SAM" id="Phobius"/>
    </source>
</evidence>
<evidence type="ECO:0000313" key="4">
    <source>
        <dbReference type="EMBL" id="EMR04135.1"/>
    </source>
</evidence>
<reference evidence="4 5" key="1">
    <citation type="journal article" date="2013" name="Genome Announc.">
        <title>Draft Genome Sequence of Cesiribacter andamanensis Strain AMV16T, Isolated from a Soil Sample from a Mud Volcano in the Andaman Islands, India.</title>
        <authorList>
            <person name="Shivaji S."/>
            <person name="Ara S."/>
            <person name="Begum Z."/>
            <person name="Srinivas T.N."/>
            <person name="Singh A."/>
            <person name="Kumar Pinnaka A."/>
        </authorList>
    </citation>
    <scope>NUCLEOTIDE SEQUENCE [LARGE SCALE GENOMIC DNA]</scope>
    <source>
        <strain evidence="4 5">AMV16</strain>
    </source>
</reference>
<dbReference type="eggNOG" id="COG2148">
    <property type="taxonomic scope" value="Bacteria"/>
</dbReference>
<protein>
    <submittedName>
        <fullName evidence="4">Putative colanic biosynthesis UDP-glucose lipid carrier transferase</fullName>
    </submittedName>
</protein>
<keyword evidence="5" id="KW-1185">Reference proteome</keyword>
<sequence>MIHYYPIGKRLLDLLLCGLVLPLALPLMGMVAGISALLFRHPVLYSHLRPGYRGIPFRFYKFSTLLPEEEREGRWLSEGERQTRWGKFLRDYSLDELPQLLNILKGDMSWVGPRPLLMEYLPLYTPAEKRRHWVKPGLTGLAQVMGRNELLWEEKMRYDQAYVARLSLRLDCAILAKTVATVLVGQRINFGIRPEQLLTASGSSHSPKKPSLSAENAF</sequence>
<name>M7NQZ3_9BACT</name>
<keyword evidence="2" id="KW-1133">Transmembrane helix</keyword>
<dbReference type="PANTHER" id="PTHR30576:SF8">
    <property type="entry name" value="UNDECAPRENYL-PHOSPHATE GALACTOSE PHOSPHOTRANSFERASE"/>
    <property type="match status" value="1"/>
</dbReference>
<dbReference type="PATRIC" id="fig|1279009.4.peg.771"/>
<keyword evidence="4" id="KW-0808">Transferase</keyword>
<gene>
    <name evidence="4" type="primary">wcaJ_1</name>
    <name evidence="4" type="ORF">ADICEAN_00758</name>
</gene>
<keyword evidence="2" id="KW-0812">Transmembrane</keyword>
<organism evidence="4 5">
    <name type="scientific">Cesiribacter andamanensis AMV16</name>
    <dbReference type="NCBI Taxonomy" id="1279009"/>
    <lineage>
        <taxon>Bacteria</taxon>
        <taxon>Pseudomonadati</taxon>
        <taxon>Bacteroidota</taxon>
        <taxon>Cytophagia</taxon>
        <taxon>Cytophagales</taxon>
        <taxon>Cesiribacteraceae</taxon>
        <taxon>Cesiribacter</taxon>
    </lineage>
</organism>
<dbReference type="GO" id="GO:0016780">
    <property type="term" value="F:phosphotransferase activity, for other substituted phosphate groups"/>
    <property type="evidence" value="ECO:0007669"/>
    <property type="project" value="TreeGrafter"/>
</dbReference>